<protein>
    <submittedName>
        <fullName evidence="1">Uncharacterized protein</fullName>
    </submittedName>
</protein>
<dbReference type="EMBL" id="QGMZ01000019">
    <property type="protein sequence ID" value="PWR73366.1"/>
    <property type="molecule type" value="Genomic_DNA"/>
</dbReference>
<name>A0A2V2N6L2_9EURY</name>
<comment type="caution">
    <text evidence="1">The sequence shown here is derived from an EMBL/GenBank/DDBJ whole genome shotgun (WGS) entry which is preliminary data.</text>
</comment>
<evidence type="ECO:0000313" key="1">
    <source>
        <dbReference type="EMBL" id="PWR73366.1"/>
    </source>
</evidence>
<dbReference type="RefSeq" id="WP_109941153.1">
    <property type="nucleotide sequence ID" value="NZ_CP176366.1"/>
</dbReference>
<evidence type="ECO:0000313" key="2">
    <source>
        <dbReference type="Proteomes" id="UP000245934"/>
    </source>
</evidence>
<proteinExistence type="predicted"/>
<keyword evidence="2" id="KW-1185">Reference proteome</keyword>
<gene>
    <name evidence="1" type="ORF">DLD82_10900</name>
</gene>
<reference evidence="1 2" key="1">
    <citation type="submission" date="2018-05" db="EMBL/GenBank/DDBJ databases">
        <title>Draft genome of Methanospirillum stamsii Pt1.</title>
        <authorList>
            <person name="Dueholm M.S."/>
            <person name="Nielsen P.H."/>
            <person name="Bakmann L.F."/>
            <person name="Otzen D.E."/>
        </authorList>
    </citation>
    <scope>NUCLEOTIDE SEQUENCE [LARGE SCALE GENOMIC DNA]</scope>
    <source>
        <strain evidence="1 2">Pt1</strain>
    </source>
</reference>
<sequence length="76" mass="8752">MSEAVILPDPMVRRIEKHKTRPDEAPVDVINRLLDYFEDDDYIDEETETAIKEGLEEHKAGKSISHEELGKKLGFI</sequence>
<dbReference type="GeneID" id="97611388"/>
<dbReference type="Proteomes" id="UP000245934">
    <property type="component" value="Unassembled WGS sequence"/>
</dbReference>
<dbReference type="OrthoDB" id="115250at2157"/>
<dbReference type="AlphaFoldDB" id="A0A2V2N6L2"/>
<accession>A0A2V2N6L2</accession>
<organism evidence="1 2">
    <name type="scientific">Methanospirillum stamsii</name>
    <dbReference type="NCBI Taxonomy" id="1277351"/>
    <lineage>
        <taxon>Archaea</taxon>
        <taxon>Methanobacteriati</taxon>
        <taxon>Methanobacteriota</taxon>
        <taxon>Stenosarchaea group</taxon>
        <taxon>Methanomicrobia</taxon>
        <taxon>Methanomicrobiales</taxon>
        <taxon>Methanospirillaceae</taxon>
        <taxon>Methanospirillum</taxon>
    </lineage>
</organism>